<feature type="transmembrane region" description="Helical" evidence="1">
    <location>
        <begin position="20"/>
        <end position="38"/>
    </location>
</feature>
<keyword evidence="1" id="KW-0472">Membrane</keyword>
<proteinExistence type="predicted"/>
<name>A0A401ZG50_9CHLR</name>
<accession>A0A401ZG50</accession>
<reference evidence="3" key="1">
    <citation type="submission" date="2018-12" db="EMBL/GenBank/DDBJ databases">
        <title>Tengunoibacter tsumagoiensis gen. nov., sp. nov., Dictyobacter kobayashii sp. nov., D. alpinus sp. nov., and D. joshuensis sp. nov. and description of Dictyobacteraceae fam. nov. within the order Ktedonobacterales isolated from Tengu-no-mugimeshi.</title>
        <authorList>
            <person name="Wang C.M."/>
            <person name="Zheng Y."/>
            <person name="Sakai Y."/>
            <person name="Toyoda A."/>
            <person name="Minakuchi Y."/>
            <person name="Abe K."/>
            <person name="Yokota A."/>
            <person name="Yabe S."/>
        </authorList>
    </citation>
    <scope>NUCLEOTIDE SEQUENCE [LARGE SCALE GENOMIC DNA]</scope>
    <source>
        <strain evidence="3">S-27</strain>
    </source>
</reference>
<keyword evidence="1" id="KW-0812">Transmembrane</keyword>
<dbReference type="AlphaFoldDB" id="A0A401ZG50"/>
<evidence type="ECO:0000313" key="3">
    <source>
        <dbReference type="Proteomes" id="UP000287224"/>
    </source>
</evidence>
<evidence type="ECO:0000313" key="2">
    <source>
        <dbReference type="EMBL" id="GCE05851.1"/>
    </source>
</evidence>
<keyword evidence="3" id="KW-1185">Reference proteome</keyword>
<comment type="caution">
    <text evidence="2">The sequence shown here is derived from an EMBL/GenBank/DDBJ whole genome shotgun (WGS) entry which is preliminary data.</text>
</comment>
<sequence>MVGTGVLVGGLASFWLLRFPTYLVVTWAILIIVLSNLLSREVRDYYHQLKSKIQPLEAEHHSTAAPSHDEDTGGHPILKDISDTTGYLKALCFVFKPGSPAQSLPQEQEYRVW</sequence>
<dbReference type="Proteomes" id="UP000287224">
    <property type="component" value="Unassembled WGS sequence"/>
</dbReference>
<organism evidence="2 3">
    <name type="scientific">Dictyobacter aurantiacus</name>
    <dbReference type="NCBI Taxonomy" id="1936993"/>
    <lineage>
        <taxon>Bacteria</taxon>
        <taxon>Bacillati</taxon>
        <taxon>Chloroflexota</taxon>
        <taxon>Ktedonobacteria</taxon>
        <taxon>Ktedonobacterales</taxon>
        <taxon>Dictyobacteraceae</taxon>
        <taxon>Dictyobacter</taxon>
    </lineage>
</organism>
<dbReference type="EMBL" id="BIFQ01000001">
    <property type="protein sequence ID" value="GCE05851.1"/>
    <property type="molecule type" value="Genomic_DNA"/>
</dbReference>
<gene>
    <name evidence="2" type="ORF">KDAU_31800</name>
</gene>
<evidence type="ECO:0000256" key="1">
    <source>
        <dbReference type="SAM" id="Phobius"/>
    </source>
</evidence>
<protein>
    <submittedName>
        <fullName evidence="2">Uncharacterized protein</fullName>
    </submittedName>
</protein>
<keyword evidence="1" id="KW-1133">Transmembrane helix</keyword>